<feature type="domain" description="EF-hand" evidence="2">
    <location>
        <begin position="91"/>
        <end position="126"/>
    </location>
</feature>
<organism evidence="3 4">
    <name type="scientific">Sphingopyxis indica</name>
    <dbReference type="NCBI Taxonomy" id="436663"/>
    <lineage>
        <taxon>Bacteria</taxon>
        <taxon>Pseudomonadati</taxon>
        <taxon>Pseudomonadota</taxon>
        <taxon>Alphaproteobacteria</taxon>
        <taxon>Sphingomonadales</taxon>
        <taxon>Sphingomonadaceae</taxon>
        <taxon>Sphingopyxis</taxon>
    </lineage>
</organism>
<evidence type="ECO:0000313" key="4">
    <source>
        <dbReference type="Proteomes" id="UP000198339"/>
    </source>
</evidence>
<dbReference type="InterPro" id="IPR002048">
    <property type="entry name" value="EF_hand_dom"/>
</dbReference>
<dbReference type="SUPFAM" id="SSF47473">
    <property type="entry name" value="EF-hand"/>
    <property type="match status" value="1"/>
</dbReference>
<dbReference type="OrthoDB" id="7391686at2"/>
<dbReference type="GO" id="GO:0005509">
    <property type="term" value="F:calcium ion binding"/>
    <property type="evidence" value="ECO:0007669"/>
    <property type="project" value="InterPro"/>
</dbReference>
<protein>
    <submittedName>
        <fullName evidence="3">EF hand</fullName>
    </submittedName>
</protein>
<dbReference type="PROSITE" id="PS50222">
    <property type="entry name" value="EF_HAND_2"/>
    <property type="match status" value="1"/>
</dbReference>
<evidence type="ECO:0000313" key="3">
    <source>
        <dbReference type="EMBL" id="SNS34213.1"/>
    </source>
</evidence>
<dbReference type="Proteomes" id="UP000198339">
    <property type="component" value="Unassembled WGS sequence"/>
</dbReference>
<dbReference type="InterPro" id="IPR018247">
    <property type="entry name" value="EF_Hand_1_Ca_BS"/>
</dbReference>
<accession>A0A239DR58</accession>
<dbReference type="Gene3D" id="1.10.238.10">
    <property type="entry name" value="EF-hand"/>
    <property type="match status" value="1"/>
</dbReference>
<evidence type="ECO:0000256" key="1">
    <source>
        <dbReference type="SAM" id="MobiDB-lite"/>
    </source>
</evidence>
<feature type="region of interest" description="Disordered" evidence="1">
    <location>
        <begin position="35"/>
        <end position="77"/>
    </location>
</feature>
<dbReference type="PROSITE" id="PS00018">
    <property type="entry name" value="EF_HAND_1"/>
    <property type="match status" value="2"/>
</dbReference>
<dbReference type="RefSeq" id="WP_089214273.1">
    <property type="nucleotide sequence ID" value="NZ_FZPA01000001.1"/>
</dbReference>
<keyword evidence="4" id="KW-1185">Reference proteome</keyword>
<name>A0A239DR58_9SPHN</name>
<feature type="compositionally biased region" description="Basic and acidic residues" evidence="1">
    <location>
        <begin position="64"/>
        <end position="77"/>
    </location>
</feature>
<reference evidence="3 4" key="1">
    <citation type="submission" date="2017-06" db="EMBL/GenBank/DDBJ databases">
        <authorList>
            <person name="Kim H.J."/>
            <person name="Triplett B.A."/>
        </authorList>
    </citation>
    <scope>NUCLEOTIDE SEQUENCE [LARGE SCALE GENOMIC DNA]</scope>
    <source>
        <strain evidence="3 4">DS15</strain>
    </source>
</reference>
<dbReference type="AlphaFoldDB" id="A0A239DR58"/>
<dbReference type="EMBL" id="FZPA01000001">
    <property type="protein sequence ID" value="SNS34213.1"/>
    <property type="molecule type" value="Genomic_DNA"/>
</dbReference>
<dbReference type="Pfam" id="PF13202">
    <property type="entry name" value="EF-hand_5"/>
    <property type="match status" value="1"/>
</dbReference>
<dbReference type="InterPro" id="IPR011992">
    <property type="entry name" value="EF-hand-dom_pair"/>
</dbReference>
<proteinExistence type="predicted"/>
<sequence>MAVSRFLIGGVASALLLTGGVFLWQGLSRDAEVRAMPDPPPALPEIPVAGANAPKRGAAPPELPEARAETREERRFNRYDRDRNERISRVEMLSTRTAAFRKLDKNGDNLLSFEEWAVTTSDRFAGADTDKSGDLTRAEFATTAPKRTVKPKCSC</sequence>
<gene>
    <name evidence="3" type="ORF">SAMN06295955_101374</name>
</gene>
<evidence type="ECO:0000259" key="2">
    <source>
        <dbReference type="PROSITE" id="PS50222"/>
    </source>
</evidence>